<feature type="binding site" description="in other chain" evidence="10">
    <location>
        <position position="98"/>
    </location>
    <ligand>
        <name>L-methionine</name>
        <dbReference type="ChEBI" id="CHEBI:57844"/>
        <note>ligand shared between two neighboring subunits</note>
    </ligand>
</feature>
<evidence type="ECO:0000259" key="13">
    <source>
        <dbReference type="Pfam" id="PF00438"/>
    </source>
</evidence>
<keyword evidence="3 10" id="KW-0554">One-carbon metabolism</keyword>
<feature type="domain" description="S-adenosylmethionine synthetase N-terminal" evidence="13">
    <location>
        <begin position="3"/>
        <end position="99"/>
    </location>
</feature>
<evidence type="ECO:0000256" key="11">
    <source>
        <dbReference type="RuleBase" id="RU000542"/>
    </source>
</evidence>
<comment type="cofactor">
    <cofactor evidence="10">
        <name>Mg(2+)</name>
        <dbReference type="ChEBI" id="CHEBI:18420"/>
    </cofactor>
    <text evidence="10">Binds 2 divalent ions per subunit.</text>
</comment>
<feature type="binding site" evidence="10">
    <location>
        <position position="42"/>
    </location>
    <ligand>
        <name>K(+)</name>
        <dbReference type="ChEBI" id="CHEBI:29103"/>
    </ligand>
</feature>
<evidence type="ECO:0000256" key="9">
    <source>
        <dbReference type="ARBA" id="ARBA00022958"/>
    </source>
</evidence>
<dbReference type="InterPro" id="IPR022628">
    <property type="entry name" value="S-AdoMet_synt_N"/>
</dbReference>
<dbReference type="Gene3D" id="3.30.300.10">
    <property type="match status" value="3"/>
</dbReference>
<evidence type="ECO:0000256" key="8">
    <source>
        <dbReference type="ARBA" id="ARBA00022842"/>
    </source>
</evidence>
<feature type="binding site" description="in other chain" evidence="10">
    <location>
        <begin position="241"/>
        <end position="242"/>
    </location>
    <ligand>
        <name>ATP</name>
        <dbReference type="ChEBI" id="CHEBI:30616"/>
        <note>ligand shared between two neighboring subunits</note>
    </ligand>
</feature>
<dbReference type="PIRSF" id="PIRSF000497">
    <property type="entry name" value="MAT"/>
    <property type="match status" value="1"/>
</dbReference>
<keyword evidence="9 10" id="KW-0630">Potassium</keyword>
<dbReference type="CDD" id="cd18079">
    <property type="entry name" value="S-AdoMet_synt"/>
    <property type="match status" value="1"/>
</dbReference>
<feature type="binding site" evidence="10">
    <location>
        <position position="250"/>
    </location>
    <ligand>
        <name>ATP</name>
        <dbReference type="ChEBI" id="CHEBI:30616"/>
        <note>ligand shared between two neighboring subunits</note>
    </ligand>
</feature>
<gene>
    <name evidence="10 16" type="primary">metK</name>
    <name evidence="16" type="ORF">GCM10011506_23770</name>
</gene>
<dbReference type="Pfam" id="PF00438">
    <property type="entry name" value="S-AdoMet_synt_N"/>
    <property type="match status" value="1"/>
</dbReference>
<evidence type="ECO:0000256" key="2">
    <source>
        <dbReference type="ARBA" id="ARBA00009685"/>
    </source>
</evidence>
<sequence>MSYLFTSESVSEGHPDKVADQISDALLDNFLAFDAKSKVACETLVTTGLTVLSGEVRSSSYVDVQMVAREVINRIGYTKGEYMFDGNSCGVISTIHEQSQDINQGVDKANPEEQGAGDQGMMFGYATKETENYMPLALDLSHKILMELALLRRENKDITYLRPDAKSQVTIEYSDDNVPQRIVAIVVSTQHDEFDADDAMLSKIKSDIINILIPRVKAQLKPELQNLFTDDIKYHINPTGKFVIGGPHGDAGLTGRKIIVDTYGGKGAHGGGAFSGKDPSKVDRSAAYATRHIAKNLVAAGVADEILVQVSYAIGVVEPMGIYVNTYGSANVNLSDGEIASKIEEIFDMRPYAIEKRLKLRNPIYSESAAYGHMGREPKMVTKTFNASNGDKITTEVELFTWEKLDYVDKVKSAFGI</sequence>
<evidence type="ECO:0000259" key="14">
    <source>
        <dbReference type="Pfam" id="PF02772"/>
    </source>
</evidence>
<evidence type="ECO:0000256" key="5">
    <source>
        <dbReference type="ARBA" id="ARBA00022723"/>
    </source>
</evidence>
<protein>
    <recommendedName>
        <fullName evidence="10">S-adenosylmethionine synthase</fullName>
        <shortName evidence="10">AdoMet synthase</shortName>
        <ecNumber evidence="10">2.5.1.6</ecNumber>
    </recommendedName>
    <alternativeName>
        <fullName evidence="10">MAT</fullName>
    </alternativeName>
    <alternativeName>
        <fullName evidence="10">Methionine adenosyltransferase</fullName>
    </alternativeName>
</protein>
<evidence type="ECO:0000256" key="12">
    <source>
        <dbReference type="RuleBase" id="RU004462"/>
    </source>
</evidence>
<proteinExistence type="inferred from homology"/>
<dbReference type="Proteomes" id="UP000636010">
    <property type="component" value="Unassembled WGS sequence"/>
</dbReference>
<evidence type="ECO:0000256" key="10">
    <source>
        <dbReference type="HAMAP-Rule" id="MF_00086"/>
    </source>
</evidence>
<comment type="pathway">
    <text evidence="1 10">Amino-acid biosynthesis; S-adenosyl-L-methionine biosynthesis; S-adenosyl-L-methionine from L-methionine: step 1/1.</text>
</comment>
<accession>A0ABQ1MAT5</accession>
<dbReference type="Pfam" id="PF02772">
    <property type="entry name" value="S-AdoMet_synt_M"/>
    <property type="match status" value="1"/>
</dbReference>
<evidence type="ECO:0000256" key="4">
    <source>
        <dbReference type="ARBA" id="ARBA00022679"/>
    </source>
</evidence>
<comment type="function">
    <text evidence="10">Catalyzes the formation of S-adenosylmethionine (AdoMet) from methionine and ATP. The overall synthetic reaction is composed of two sequential steps, AdoMet formation and the subsequent tripolyphosphate hydrolysis which occurs prior to release of AdoMet from the enzyme.</text>
</comment>
<reference evidence="17" key="1">
    <citation type="journal article" date="2019" name="Int. J. Syst. Evol. Microbiol.">
        <title>The Global Catalogue of Microorganisms (GCM) 10K type strain sequencing project: providing services to taxonomists for standard genome sequencing and annotation.</title>
        <authorList>
            <consortium name="The Broad Institute Genomics Platform"/>
            <consortium name="The Broad Institute Genome Sequencing Center for Infectious Disease"/>
            <person name="Wu L."/>
            <person name="Ma J."/>
        </authorList>
    </citation>
    <scope>NUCLEOTIDE SEQUENCE [LARGE SCALE GENOMIC DNA]</scope>
    <source>
        <strain evidence="17">CGMCC 1.10832</strain>
    </source>
</reference>
<dbReference type="InterPro" id="IPR022629">
    <property type="entry name" value="S-AdoMet_synt_central"/>
</dbReference>
<keyword evidence="5 10" id="KW-0479">Metal-binding</keyword>
<feature type="binding site" description="in other chain" evidence="10">
    <location>
        <begin position="164"/>
        <end position="166"/>
    </location>
    <ligand>
        <name>ATP</name>
        <dbReference type="ChEBI" id="CHEBI:30616"/>
        <note>ligand shared between two neighboring subunits</note>
    </ligand>
</feature>
<keyword evidence="4 10" id="KW-0808">Transferase</keyword>
<feature type="domain" description="S-adenosylmethionine synthetase C-terminal" evidence="15">
    <location>
        <begin position="244"/>
        <end position="377"/>
    </location>
</feature>
<keyword evidence="10" id="KW-0963">Cytoplasm</keyword>
<evidence type="ECO:0000256" key="6">
    <source>
        <dbReference type="ARBA" id="ARBA00022741"/>
    </source>
</evidence>
<evidence type="ECO:0000256" key="1">
    <source>
        <dbReference type="ARBA" id="ARBA00005224"/>
    </source>
</evidence>
<dbReference type="RefSeq" id="WP_188463630.1">
    <property type="nucleotide sequence ID" value="NZ_BAABHU010000007.1"/>
</dbReference>
<comment type="similarity">
    <text evidence="2 10 12">Belongs to the AdoMet synthase family.</text>
</comment>
<dbReference type="PROSITE" id="PS00377">
    <property type="entry name" value="ADOMET_SYNTHASE_2"/>
    <property type="match status" value="1"/>
</dbReference>
<dbReference type="HAMAP" id="MF_00086">
    <property type="entry name" value="S_AdoMet_synth1"/>
    <property type="match status" value="1"/>
</dbReference>
<comment type="subcellular location">
    <subcellularLocation>
        <location evidence="10 11">Cytoplasm</location>
    </subcellularLocation>
</comment>
<evidence type="ECO:0000313" key="16">
    <source>
        <dbReference type="EMBL" id="GGC37634.1"/>
    </source>
</evidence>
<comment type="subunit">
    <text evidence="10">Homotetramer; dimer of dimers.</text>
</comment>
<dbReference type="EMBL" id="BMEC01000007">
    <property type="protein sequence ID" value="GGC37634.1"/>
    <property type="molecule type" value="Genomic_DNA"/>
</dbReference>
<dbReference type="PANTHER" id="PTHR11964">
    <property type="entry name" value="S-ADENOSYLMETHIONINE SYNTHETASE"/>
    <property type="match status" value="1"/>
</dbReference>
<dbReference type="InterPro" id="IPR022631">
    <property type="entry name" value="ADOMET_SYNTHASE_CS"/>
</dbReference>
<name>A0ABQ1MAT5_9BACT</name>
<feature type="region of interest" description="Flexible loop" evidence="10">
    <location>
        <begin position="98"/>
        <end position="108"/>
    </location>
</feature>
<feature type="binding site" description="in other chain" evidence="10">
    <location>
        <position position="14"/>
    </location>
    <ligand>
        <name>ATP</name>
        <dbReference type="ChEBI" id="CHEBI:30616"/>
        <note>ligand shared between two neighboring subunits</note>
    </ligand>
</feature>
<evidence type="ECO:0000256" key="7">
    <source>
        <dbReference type="ARBA" id="ARBA00022840"/>
    </source>
</evidence>
<feature type="domain" description="S-adenosylmethionine synthetase central" evidence="14">
    <location>
        <begin position="113"/>
        <end position="242"/>
    </location>
</feature>
<comment type="caution">
    <text evidence="16">The sequence shown here is derived from an EMBL/GenBank/DDBJ whole genome shotgun (WGS) entry which is preliminary data.</text>
</comment>
<feature type="binding site" description="in other chain" evidence="10">
    <location>
        <begin position="256"/>
        <end position="257"/>
    </location>
    <ligand>
        <name>ATP</name>
        <dbReference type="ChEBI" id="CHEBI:30616"/>
        <note>ligand shared between two neighboring subunits</note>
    </ligand>
</feature>
<feature type="binding site" description="in other chain" evidence="10">
    <location>
        <position position="55"/>
    </location>
    <ligand>
        <name>L-methionine</name>
        <dbReference type="ChEBI" id="CHEBI:57844"/>
        <note>ligand shared between two neighboring subunits</note>
    </ligand>
</feature>
<keyword evidence="7 10" id="KW-0067">ATP-binding</keyword>
<comment type="cofactor">
    <cofactor evidence="10">
        <name>K(+)</name>
        <dbReference type="ChEBI" id="CHEBI:29103"/>
    </cofactor>
    <text evidence="10">Binds 1 potassium ion per subunit.</text>
</comment>
<organism evidence="16 17">
    <name type="scientific">Marivirga lumbricoides</name>
    <dbReference type="NCBI Taxonomy" id="1046115"/>
    <lineage>
        <taxon>Bacteria</taxon>
        <taxon>Pseudomonadati</taxon>
        <taxon>Bacteroidota</taxon>
        <taxon>Cytophagia</taxon>
        <taxon>Cytophagales</taxon>
        <taxon>Marivirgaceae</taxon>
        <taxon>Marivirga</taxon>
    </lineage>
</organism>
<dbReference type="PROSITE" id="PS00376">
    <property type="entry name" value="ADOMET_SYNTHASE_1"/>
    <property type="match status" value="1"/>
</dbReference>
<feature type="binding site" evidence="10">
    <location>
        <position position="250"/>
    </location>
    <ligand>
        <name>L-methionine</name>
        <dbReference type="ChEBI" id="CHEBI:57844"/>
        <note>ligand shared between two neighboring subunits</note>
    </ligand>
</feature>
<dbReference type="InterPro" id="IPR002133">
    <property type="entry name" value="S-AdoMet_synthetase"/>
</dbReference>
<dbReference type="SUPFAM" id="SSF55973">
    <property type="entry name" value="S-adenosylmethionine synthetase"/>
    <property type="match status" value="3"/>
</dbReference>
<keyword evidence="6 10" id="KW-0547">Nucleotide-binding</keyword>
<dbReference type="InterPro" id="IPR022630">
    <property type="entry name" value="S-AdoMet_synt_C"/>
</dbReference>
<feature type="binding site" evidence="10">
    <location>
        <position position="277"/>
    </location>
    <ligand>
        <name>ATP</name>
        <dbReference type="ChEBI" id="CHEBI:30616"/>
        <note>ligand shared between two neighboring subunits</note>
    </ligand>
</feature>
<evidence type="ECO:0000259" key="15">
    <source>
        <dbReference type="Pfam" id="PF02773"/>
    </source>
</evidence>
<feature type="binding site" description="in other chain" evidence="10">
    <location>
        <position position="281"/>
    </location>
    <ligand>
        <name>L-methionine</name>
        <dbReference type="ChEBI" id="CHEBI:57844"/>
        <note>ligand shared between two neighboring subunits</note>
    </ligand>
</feature>
<dbReference type="EC" id="2.5.1.6" evidence="10"/>
<keyword evidence="8 10" id="KW-0460">Magnesium</keyword>
<keyword evidence="17" id="KW-1185">Reference proteome</keyword>
<feature type="binding site" evidence="10">
    <location>
        <position position="273"/>
    </location>
    <ligand>
        <name>ATP</name>
        <dbReference type="ChEBI" id="CHEBI:30616"/>
        <note>ligand shared between two neighboring subunits</note>
    </ligand>
</feature>
<comment type="catalytic activity">
    <reaction evidence="10">
        <text>L-methionine + ATP + H2O = S-adenosyl-L-methionine + phosphate + diphosphate</text>
        <dbReference type="Rhea" id="RHEA:21080"/>
        <dbReference type="ChEBI" id="CHEBI:15377"/>
        <dbReference type="ChEBI" id="CHEBI:30616"/>
        <dbReference type="ChEBI" id="CHEBI:33019"/>
        <dbReference type="ChEBI" id="CHEBI:43474"/>
        <dbReference type="ChEBI" id="CHEBI:57844"/>
        <dbReference type="ChEBI" id="CHEBI:59789"/>
        <dbReference type="EC" id="2.5.1.6"/>
    </reaction>
</comment>
<evidence type="ECO:0000313" key="17">
    <source>
        <dbReference type="Proteomes" id="UP000636010"/>
    </source>
</evidence>
<dbReference type="NCBIfam" id="TIGR01034">
    <property type="entry name" value="metK"/>
    <property type="match status" value="1"/>
</dbReference>
<evidence type="ECO:0000256" key="3">
    <source>
        <dbReference type="ARBA" id="ARBA00022563"/>
    </source>
</evidence>
<dbReference type="InterPro" id="IPR022636">
    <property type="entry name" value="S-AdoMet_synthetase_sfam"/>
</dbReference>
<dbReference type="Pfam" id="PF02773">
    <property type="entry name" value="S-AdoMet_synt_C"/>
    <property type="match status" value="1"/>
</dbReference>
<feature type="binding site" evidence="10">
    <location>
        <position position="16"/>
    </location>
    <ligand>
        <name>Mg(2+)</name>
        <dbReference type="ChEBI" id="CHEBI:18420"/>
    </ligand>
</feature>